<organism evidence="8 9">
    <name type="scientific">Gemmatimonas groenlandica</name>
    <dbReference type="NCBI Taxonomy" id="2732249"/>
    <lineage>
        <taxon>Bacteria</taxon>
        <taxon>Pseudomonadati</taxon>
        <taxon>Gemmatimonadota</taxon>
        <taxon>Gemmatimonadia</taxon>
        <taxon>Gemmatimonadales</taxon>
        <taxon>Gemmatimonadaceae</taxon>
        <taxon>Gemmatimonas</taxon>
    </lineage>
</organism>
<accession>A0A6M4ISL9</accession>
<keyword evidence="3 4" id="KW-0975">Bacterial flagellum</keyword>
<evidence type="ECO:0000259" key="6">
    <source>
        <dbReference type="Pfam" id="PF06429"/>
    </source>
</evidence>
<keyword evidence="8" id="KW-0969">Cilium</keyword>
<evidence type="ECO:0000259" key="5">
    <source>
        <dbReference type="Pfam" id="PF00460"/>
    </source>
</evidence>
<dbReference type="PANTHER" id="PTHR30435:SF1">
    <property type="entry name" value="FLAGELLAR HOOK PROTEIN FLGE"/>
    <property type="match status" value="1"/>
</dbReference>
<comment type="similarity">
    <text evidence="2 4">Belongs to the flagella basal body rod proteins family.</text>
</comment>
<dbReference type="InterPro" id="IPR020013">
    <property type="entry name" value="Flagellar_FlgE/F/G"/>
</dbReference>
<name>A0A6M4ISL9_9BACT</name>
<reference evidence="8 9" key="1">
    <citation type="submission" date="2020-05" db="EMBL/GenBank/DDBJ databases">
        <title>Complete genome sequence of Gemmatimonas greenlandica TET16.</title>
        <authorList>
            <person name="Zeng Y."/>
        </authorList>
    </citation>
    <scope>NUCLEOTIDE SEQUENCE [LARGE SCALE GENOMIC DNA]</scope>
    <source>
        <strain evidence="8 9">TET16</strain>
    </source>
</reference>
<evidence type="ECO:0000256" key="3">
    <source>
        <dbReference type="ARBA" id="ARBA00023143"/>
    </source>
</evidence>
<evidence type="ECO:0000256" key="4">
    <source>
        <dbReference type="RuleBase" id="RU362116"/>
    </source>
</evidence>
<dbReference type="PANTHER" id="PTHR30435">
    <property type="entry name" value="FLAGELLAR PROTEIN"/>
    <property type="match status" value="1"/>
</dbReference>
<dbReference type="InterPro" id="IPR053967">
    <property type="entry name" value="LlgE_F_G-like_D1"/>
</dbReference>
<evidence type="ECO:0000256" key="2">
    <source>
        <dbReference type="ARBA" id="ARBA00009677"/>
    </source>
</evidence>
<dbReference type="GO" id="GO:0009424">
    <property type="term" value="C:bacterial-type flagellum hook"/>
    <property type="evidence" value="ECO:0007669"/>
    <property type="project" value="TreeGrafter"/>
</dbReference>
<dbReference type="InterPro" id="IPR037058">
    <property type="entry name" value="Falgellar_hook_FlgE_sf"/>
</dbReference>
<comment type="function">
    <text evidence="4">A flexible structure which links the flagellar filament to the drive apparatus in the basal body.</text>
</comment>
<evidence type="ECO:0000256" key="1">
    <source>
        <dbReference type="ARBA" id="ARBA00004117"/>
    </source>
</evidence>
<dbReference type="NCBIfam" id="TIGR03506">
    <property type="entry name" value="FlgEFG_subfam"/>
    <property type="match status" value="1"/>
</dbReference>
<sequence>MLRSLFAGVSGLRNNQVRMDVIGNNIANVNTVAFKAGRVTFKEGFAQLLQGASRPPGDQGGINPVQIGLGMQIGSIDQIFNQGNLETTGLNTDVAIQGDSFFVVRKGNQSFYTRAGNFQVDANGQMVSPANGFIVQGRMYENGVLQDGIQDIRLPFGQKVSAKPTTEAVLAGNLNASAPVFQGDFQDPIDRALPINEKSWTESQIAVFDSQGTKRDIKIQMWKTGPNSWDWQIDPIASGVIENFQTDANSPPSDIPLPTPIAGYEILPANVKVYSSSGTEYLSPADYSFSSGPPPAVQFTASMPASSEIKISYFMSPTAATASENSGTFTFDNAGIMNTNISAAINFAVPGANPVQLNLKLNGGVSGLTQFASTASTAVLRDQNGYTAGTLQNFSIDRFGLITGFFTNGTTSSLAKIVLADFNNPSGMLRIGDNMYQESANSGGAVLGFALEGSQSQLTSGALEMSNVDLAQEFTNMIVAQRGFQANGKVVSTSDEMLQELMSIKR</sequence>
<evidence type="ECO:0000313" key="9">
    <source>
        <dbReference type="Proteomes" id="UP000500938"/>
    </source>
</evidence>
<evidence type="ECO:0000259" key="7">
    <source>
        <dbReference type="Pfam" id="PF22692"/>
    </source>
</evidence>
<dbReference type="InterPro" id="IPR010930">
    <property type="entry name" value="Flg_bb/hook_C_dom"/>
</dbReference>
<dbReference type="GO" id="GO:0071978">
    <property type="term" value="P:bacterial-type flagellum-dependent swarming motility"/>
    <property type="evidence" value="ECO:0007669"/>
    <property type="project" value="TreeGrafter"/>
</dbReference>
<dbReference type="GO" id="GO:0009425">
    <property type="term" value="C:bacterial-type flagellum basal body"/>
    <property type="evidence" value="ECO:0007669"/>
    <property type="project" value="UniProtKB-SubCell"/>
</dbReference>
<dbReference type="Pfam" id="PF00460">
    <property type="entry name" value="Flg_bb_rod"/>
    <property type="match status" value="1"/>
</dbReference>
<dbReference type="Gene3D" id="2.60.98.20">
    <property type="entry name" value="Flagellar hook protein FlgE"/>
    <property type="match status" value="1"/>
</dbReference>
<feature type="domain" description="Flagellar basal body rod protein N-terminal" evidence="5">
    <location>
        <begin position="8"/>
        <end position="35"/>
    </location>
</feature>
<dbReference type="GO" id="GO:0005829">
    <property type="term" value="C:cytosol"/>
    <property type="evidence" value="ECO:0007669"/>
    <property type="project" value="TreeGrafter"/>
</dbReference>
<feature type="domain" description="Flagellar basal-body/hook protein C-terminal" evidence="6">
    <location>
        <begin position="460"/>
        <end position="503"/>
    </location>
</feature>
<dbReference type="Pfam" id="PF06429">
    <property type="entry name" value="Flg_bbr_C"/>
    <property type="match status" value="1"/>
</dbReference>
<dbReference type="Pfam" id="PF22692">
    <property type="entry name" value="LlgE_F_G_D1"/>
    <property type="match status" value="1"/>
</dbReference>
<dbReference type="SUPFAM" id="SSF117143">
    <property type="entry name" value="Flagellar hook protein flgE"/>
    <property type="match status" value="1"/>
</dbReference>
<dbReference type="InterPro" id="IPR001444">
    <property type="entry name" value="Flag_bb_rod_N"/>
</dbReference>
<dbReference type="EMBL" id="CP053085">
    <property type="protein sequence ID" value="QJR36456.1"/>
    <property type="molecule type" value="Genomic_DNA"/>
</dbReference>
<gene>
    <name evidence="8" type="ORF">HKW67_13555</name>
</gene>
<dbReference type="Proteomes" id="UP000500938">
    <property type="component" value="Chromosome"/>
</dbReference>
<dbReference type="RefSeq" id="WP_171225888.1">
    <property type="nucleotide sequence ID" value="NZ_CP053085.1"/>
</dbReference>
<keyword evidence="8" id="KW-0282">Flagellum</keyword>
<feature type="domain" description="Flagellar hook protein FlgE/F/G-like D1" evidence="7">
    <location>
        <begin position="95"/>
        <end position="151"/>
    </location>
</feature>
<keyword evidence="9" id="KW-1185">Reference proteome</keyword>
<dbReference type="KEGG" id="ggr:HKW67_13555"/>
<keyword evidence="8" id="KW-0966">Cell projection</keyword>
<dbReference type="AlphaFoldDB" id="A0A6M4ISL9"/>
<proteinExistence type="inferred from homology"/>
<evidence type="ECO:0000313" key="8">
    <source>
        <dbReference type="EMBL" id="QJR36456.1"/>
    </source>
</evidence>
<protein>
    <recommendedName>
        <fullName evidence="4">Flagellar hook protein FlgE</fullName>
    </recommendedName>
</protein>
<comment type="subcellular location">
    <subcellularLocation>
        <location evidence="1 4">Bacterial flagellum basal body</location>
    </subcellularLocation>
</comment>
<dbReference type="InterPro" id="IPR037925">
    <property type="entry name" value="FlgE/F/G-like"/>
</dbReference>